<reference evidence="8 9" key="1">
    <citation type="submission" date="2019-04" db="EMBL/GenBank/DDBJ databases">
        <title>Phreatobacter aquaticus sp. nov.</title>
        <authorList>
            <person name="Choi A."/>
            <person name="Baek K."/>
        </authorList>
    </citation>
    <scope>NUCLEOTIDE SEQUENCE [LARGE SCALE GENOMIC DNA]</scope>
    <source>
        <strain evidence="8 9">NMCR1094</strain>
    </source>
</reference>
<evidence type="ECO:0000256" key="6">
    <source>
        <dbReference type="RuleBase" id="RU364082"/>
    </source>
</evidence>
<keyword evidence="6" id="KW-0521">NADP</keyword>
<dbReference type="CDD" id="cd05254">
    <property type="entry name" value="dTDP_HR_like_SDR_e"/>
    <property type="match status" value="1"/>
</dbReference>
<evidence type="ECO:0000256" key="2">
    <source>
        <dbReference type="ARBA" id="ARBA00010944"/>
    </source>
</evidence>
<dbReference type="Proteomes" id="UP000298588">
    <property type="component" value="Chromosome"/>
</dbReference>
<protein>
    <recommendedName>
        <fullName evidence="4 6">dTDP-4-dehydrorhamnose reductase</fullName>
        <ecNumber evidence="3 6">1.1.1.133</ecNumber>
    </recommendedName>
</protein>
<dbReference type="InterPro" id="IPR005913">
    <property type="entry name" value="dTDP_dehydrorham_reduct"/>
</dbReference>
<dbReference type="InterPro" id="IPR036291">
    <property type="entry name" value="NAD(P)-bd_dom_sf"/>
</dbReference>
<dbReference type="EC" id="1.1.1.133" evidence="3 6"/>
<dbReference type="Gene3D" id="3.90.25.10">
    <property type="entry name" value="UDP-galactose 4-epimerase, domain 1"/>
    <property type="match status" value="1"/>
</dbReference>
<evidence type="ECO:0000256" key="4">
    <source>
        <dbReference type="ARBA" id="ARBA00017099"/>
    </source>
</evidence>
<dbReference type="AlphaFoldDB" id="A0A4D7QRR4"/>
<feature type="domain" description="RmlD-like substrate binding" evidence="7">
    <location>
        <begin position="1"/>
        <end position="290"/>
    </location>
</feature>
<dbReference type="PANTHER" id="PTHR10491">
    <property type="entry name" value="DTDP-4-DEHYDRORHAMNOSE REDUCTASE"/>
    <property type="match status" value="1"/>
</dbReference>
<dbReference type="PANTHER" id="PTHR10491:SF4">
    <property type="entry name" value="METHIONINE ADENOSYLTRANSFERASE 2 SUBUNIT BETA"/>
    <property type="match status" value="1"/>
</dbReference>
<dbReference type="GO" id="GO:0019305">
    <property type="term" value="P:dTDP-rhamnose biosynthetic process"/>
    <property type="evidence" value="ECO:0007669"/>
    <property type="project" value="UniProtKB-UniPathway"/>
</dbReference>
<dbReference type="RefSeq" id="WP_137101497.1">
    <property type="nucleotide sequence ID" value="NZ_CP039865.1"/>
</dbReference>
<dbReference type="InterPro" id="IPR029903">
    <property type="entry name" value="RmlD-like-bd"/>
</dbReference>
<proteinExistence type="inferred from homology"/>
<evidence type="ECO:0000256" key="3">
    <source>
        <dbReference type="ARBA" id="ARBA00012929"/>
    </source>
</evidence>
<dbReference type="SUPFAM" id="SSF51735">
    <property type="entry name" value="NAD(P)-binding Rossmann-fold domains"/>
    <property type="match status" value="1"/>
</dbReference>
<evidence type="ECO:0000256" key="5">
    <source>
        <dbReference type="ARBA" id="ARBA00048200"/>
    </source>
</evidence>
<dbReference type="NCBIfam" id="TIGR01214">
    <property type="entry name" value="rmlD"/>
    <property type="match status" value="1"/>
</dbReference>
<comment type="cofactor">
    <cofactor evidence="6">
        <name>Mg(2+)</name>
        <dbReference type="ChEBI" id="CHEBI:18420"/>
    </cofactor>
    <text evidence="6">Binds 1 Mg(2+) ion per monomer.</text>
</comment>
<gene>
    <name evidence="8" type="primary">rfbD</name>
    <name evidence="8" type="ORF">E8L99_21595</name>
</gene>
<dbReference type="Gene3D" id="3.40.50.720">
    <property type="entry name" value="NAD(P)-binding Rossmann-like Domain"/>
    <property type="match status" value="1"/>
</dbReference>
<dbReference type="Pfam" id="PF04321">
    <property type="entry name" value="RmlD_sub_bind"/>
    <property type="match status" value="1"/>
</dbReference>
<sequence>MRIAVTGKDGQVTRALQAAAGGAVVTVVALGRPELDLAQPDTILPALAAAAPDIIVNAAAWTAVDQAEAEPAQARAVNQTGARAVAEAAARLGVPIIQISTDYVFDGAKRSPYVETDPVGPTGAYGETKLAGEMAVAAAQPNHAILRTAWVFAPEGKNFVRAMLNLARSRPELGIVADQLGNPTYAPDIAAGIIAVARNLVADSRVDLRGVFHMTAGGETTWAGFAEAIFAGSRARGGPAAGVRPIATADYPTPARRPANSRLDCSKLEALHRVRLPSWPSGLERCLERLVPAEFSREAP</sequence>
<comment type="pathway">
    <text evidence="1 6">Carbohydrate biosynthesis; dTDP-L-rhamnose biosynthesis.</text>
</comment>
<keyword evidence="9" id="KW-1185">Reference proteome</keyword>
<evidence type="ECO:0000313" key="9">
    <source>
        <dbReference type="Proteomes" id="UP000298588"/>
    </source>
</evidence>
<dbReference type="KEGG" id="paqt:E8L99_21595"/>
<keyword evidence="6 8" id="KW-0560">Oxidoreductase</keyword>
<comment type="function">
    <text evidence="6">Catalyzes the reduction of dTDP-6-deoxy-L-lyxo-4-hexulose to yield dTDP-L-rhamnose.</text>
</comment>
<dbReference type="OrthoDB" id="9803892at2"/>
<accession>A0A4D7QRR4</accession>
<comment type="similarity">
    <text evidence="2 6">Belongs to the dTDP-4-dehydrorhamnose reductase family.</text>
</comment>
<name>A0A4D7QRR4_9HYPH</name>
<evidence type="ECO:0000256" key="1">
    <source>
        <dbReference type="ARBA" id="ARBA00004781"/>
    </source>
</evidence>
<comment type="catalytic activity">
    <reaction evidence="5 6">
        <text>dTDP-beta-L-rhamnose + NADP(+) = dTDP-4-dehydro-beta-L-rhamnose + NADPH + H(+)</text>
        <dbReference type="Rhea" id="RHEA:21796"/>
        <dbReference type="ChEBI" id="CHEBI:15378"/>
        <dbReference type="ChEBI" id="CHEBI:57510"/>
        <dbReference type="ChEBI" id="CHEBI:57783"/>
        <dbReference type="ChEBI" id="CHEBI:58349"/>
        <dbReference type="ChEBI" id="CHEBI:62830"/>
        <dbReference type="EC" id="1.1.1.133"/>
    </reaction>
</comment>
<dbReference type="UniPathway" id="UPA00124"/>
<organism evidence="8 9">
    <name type="scientific">Phreatobacter aquaticus</name>
    <dbReference type="NCBI Taxonomy" id="2570229"/>
    <lineage>
        <taxon>Bacteria</taxon>
        <taxon>Pseudomonadati</taxon>
        <taxon>Pseudomonadota</taxon>
        <taxon>Alphaproteobacteria</taxon>
        <taxon>Hyphomicrobiales</taxon>
        <taxon>Phreatobacteraceae</taxon>
        <taxon>Phreatobacter</taxon>
    </lineage>
</organism>
<evidence type="ECO:0000313" key="8">
    <source>
        <dbReference type="EMBL" id="QCK88169.1"/>
    </source>
</evidence>
<dbReference type="GO" id="GO:0008831">
    <property type="term" value="F:dTDP-4-dehydrorhamnose reductase activity"/>
    <property type="evidence" value="ECO:0007669"/>
    <property type="project" value="UniProtKB-EC"/>
</dbReference>
<evidence type="ECO:0000259" key="7">
    <source>
        <dbReference type="Pfam" id="PF04321"/>
    </source>
</evidence>
<dbReference type="EMBL" id="CP039865">
    <property type="protein sequence ID" value="QCK88169.1"/>
    <property type="molecule type" value="Genomic_DNA"/>
</dbReference>